<sequence length="59" mass="6985">MTNFHKEILQTRSYVYDIKFWCDKKKIDLNFNSPNNLHVKGKCHNIIALVETIAMKQFG</sequence>
<proteinExistence type="predicted"/>
<organism evidence="1 2">
    <name type="scientific">Clunio marinus</name>
    <dbReference type="NCBI Taxonomy" id="568069"/>
    <lineage>
        <taxon>Eukaryota</taxon>
        <taxon>Metazoa</taxon>
        <taxon>Ecdysozoa</taxon>
        <taxon>Arthropoda</taxon>
        <taxon>Hexapoda</taxon>
        <taxon>Insecta</taxon>
        <taxon>Pterygota</taxon>
        <taxon>Neoptera</taxon>
        <taxon>Endopterygota</taxon>
        <taxon>Diptera</taxon>
        <taxon>Nematocera</taxon>
        <taxon>Chironomoidea</taxon>
        <taxon>Chironomidae</taxon>
        <taxon>Clunio</taxon>
    </lineage>
</organism>
<name>A0A1J1HSW5_9DIPT</name>
<reference evidence="1 2" key="1">
    <citation type="submission" date="2015-04" db="EMBL/GenBank/DDBJ databases">
        <authorList>
            <person name="Syromyatnikov M.Y."/>
            <person name="Popov V.N."/>
        </authorList>
    </citation>
    <scope>NUCLEOTIDE SEQUENCE [LARGE SCALE GENOMIC DNA]</scope>
</reference>
<gene>
    <name evidence="1" type="ORF">CLUMA_CG004781</name>
</gene>
<evidence type="ECO:0000313" key="1">
    <source>
        <dbReference type="EMBL" id="CRK91093.1"/>
    </source>
</evidence>
<dbReference type="EMBL" id="CVRI01000020">
    <property type="protein sequence ID" value="CRK91093.1"/>
    <property type="molecule type" value="Genomic_DNA"/>
</dbReference>
<accession>A0A1J1HSW5</accession>
<dbReference type="Proteomes" id="UP000183832">
    <property type="component" value="Unassembled WGS sequence"/>
</dbReference>
<keyword evidence="2" id="KW-1185">Reference proteome</keyword>
<protein>
    <submittedName>
        <fullName evidence="1">CLUMA_CG004781, isoform A</fullName>
    </submittedName>
</protein>
<evidence type="ECO:0000313" key="2">
    <source>
        <dbReference type="Proteomes" id="UP000183832"/>
    </source>
</evidence>
<dbReference type="AlphaFoldDB" id="A0A1J1HSW5"/>